<protein>
    <submittedName>
        <fullName evidence="1">Uncharacterized protein</fullName>
    </submittedName>
</protein>
<proteinExistence type="predicted"/>
<reference evidence="1" key="1">
    <citation type="submission" date="2014-09" db="EMBL/GenBank/DDBJ databases">
        <authorList>
            <person name="Magalhaes I.L.F."/>
            <person name="Oliveira U."/>
            <person name="Santos F.R."/>
            <person name="Vidigal T.H.D.A."/>
            <person name="Brescovit A.D."/>
            <person name="Santos A.J."/>
        </authorList>
    </citation>
    <scope>NUCLEOTIDE SEQUENCE</scope>
    <source>
        <tissue evidence="1">Shoot tissue taken approximately 20 cm above the soil surface</tissue>
    </source>
</reference>
<reference evidence="1" key="2">
    <citation type="journal article" date="2015" name="Data Brief">
        <title>Shoot transcriptome of the giant reed, Arundo donax.</title>
        <authorList>
            <person name="Barrero R.A."/>
            <person name="Guerrero F.D."/>
            <person name="Moolhuijzen P."/>
            <person name="Goolsby J.A."/>
            <person name="Tidwell J."/>
            <person name="Bellgard S.E."/>
            <person name="Bellgard M.I."/>
        </authorList>
    </citation>
    <scope>NUCLEOTIDE SEQUENCE</scope>
    <source>
        <tissue evidence="1">Shoot tissue taken approximately 20 cm above the soil surface</tissue>
    </source>
</reference>
<evidence type="ECO:0000313" key="1">
    <source>
        <dbReference type="EMBL" id="JAE16380.1"/>
    </source>
</evidence>
<accession>A0A0A9FU48</accession>
<name>A0A0A9FU48_ARUDO</name>
<organism evidence="1">
    <name type="scientific">Arundo donax</name>
    <name type="common">Giant reed</name>
    <name type="synonym">Donax arundinaceus</name>
    <dbReference type="NCBI Taxonomy" id="35708"/>
    <lineage>
        <taxon>Eukaryota</taxon>
        <taxon>Viridiplantae</taxon>
        <taxon>Streptophyta</taxon>
        <taxon>Embryophyta</taxon>
        <taxon>Tracheophyta</taxon>
        <taxon>Spermatophyta</taxon>
        <taxon>Magnoliopsida</taxon>
        <taxon>Liliopsida</taxon>
        <taxon>Poales</taxon>
        <taxon>Poaceae</taxon>
        <taxon>PACMAD clade</taxon>
        <taxon>Arundinoideae</taxon>
        <taxon>Arundineae</taxon>
        <taxon>Arundo</taxon>
    </lineage>
</organism>
<sequence length="12" mass="1123">MRGTSLCGAGNG</sequence>
<dbReference type="EMBL" id="GBRH01181516">
    <property type="protein sequence ID" value="JAE16380.1"/>
    <property type="molecule type" value="Transcribed_RNA"/>
</dbReference>